<reference evidence="2 3" key="1">
    <citation type="submission" date="2024-01" db="EMBL/GenBank/DDBJ databases">
        <title>A draft genome for the cacao thread blight pathogen Marasmiellus scandens.</title>
        <authorList>
            <person name="Baruah I.K."/>
            <person name="Leung J."/>
            <person name="Bukari Y."/>
            <person name="Amoako-Attah I."/>
            <person name="Meinhardt L.W."/>
            <person name="Bailey B.A."/>
            <person name="Cohen S.P."/>
        </authorList>
    </citation>
    <scope>NUCLEOTIDE SEQUENCE [LARGE SCALE GENOMIC DNA]</scope>
    <source>
        <strain evidence="2 3">GH-19</strain>
    </source>
</reference>
<evidence type="ECO:0000256" key="1">
    <source>
        <dbReference type="SAM" id="SignalP"/>
    </source>
</evidence>
<dbReference type="Proteomes" id="UP001498398">
    <property type="component" value="Unassembled WGS sequence"/>
</dbReference>
<feature type="chain" id="PRO_5046581793" description="Secreted protein" evidence="1">
    <location>
        <begin position="23"/>
        <end position="221"/>
    </location>
</feature>
<keyword evidence="3" id="KW-1185">Reference proteome</keyword>
<evidence type="ECO:0000313" key="3">
    <source>
        <dbReference type="Proteomes" id="UP001498398"/>
    </source>
</evidence>
<proteinExistence type="predicted"/>
<evidence type="ECO:0000313" key="2">
    <source>
        <dbReference type="EMBL" id="KAK7441038.1"/>
    </source>
</evidence>
<evidence type="ECO:0008006" key="4">
    <source>
        <dbReference type="Google" id="ProtNLM"/>
    </source>
</evidence>
<accession>A0ABR1IWA1</accession>
<protein>
    <recommendedName>
        <fullName evidence="4">Secreted protein</fullName>
    </recommendedName>
</protein>
<dbReference type="EMBL" id="JBANRG010000065">
    <property type="protein sequence ID" value="KAK7441038.1"/>
    <property type="molecule type" value="Genomic_DNA"/>
</dbReference>
<name>A0ABR1IWA1_9AGAR</name>
<gene>
    <name evidence="2" type="ORF">VKT23_016822</name>
</gene>
<comment type="caution">
    <text evidence="2">The sequence shown here is derived from an EMBL/GenBank/DDBJ whole genome shotgun (WGS) entry which is preliminary data.</text>
</comment>
<feature type="signal peptide" evidence="1">
    <location>
        <begin position="1"/>
        <end position="22"/>
    </location>
</feature>
<keyword evidence="1" id="KW-0732">Signal</keyword>
<dbReference type="Gene3D" id="2.120.10.70">
    <property type="entry name" value="Fucose-specific lectin"/>
    <property type="match status" value="1"/>
</dbReference>
<sequence length="221" mass="23811">MHFSTLVKVATTAICFIASVEAAANIFPVDAVGAIAAVTDHTNSGVTHIYYQDRNDGDIKVLCTSTAPVRGGSETCLTNGVPQVIIPASEALFGTPLAALTIVDNDGQFQNSVSLVQTQSRNIPSDPITQDRVYYFKPDWTLGEYHEGSVPTHGTGCETCLDSEHFAVKIGTLNSLYAIGTDNSDAFRRRVGFISRNNMGTITEATFNFNTKKWSLATIPN</sequence>
<organism evidence="2 3">
    <name type="scientific">Marasmiellus scandens</name>
    <dbReference type="NCBI Taxonomy" id="2682957"/>
    <lineage>
        <taxon>Eukaryota</taxon>
        <taxon>Fungi</taxon>
        <taxon>Dikarya</taxon>
        <taxon>Basidiomycota</taxon>
        <taxon>Agaricomycotina</taxon>
        <taxon>Agaricomycetes</taxon>
        <taxon>Agaricomycetidae</taxon>
        <taxon>Agaricales</taxon>
        <taxon>Marasmiineae</taxon>
        <taxon>Omphalotaceae</taxon>
        <taxon>Marasmiellus</taxon>
    </lineage>
</organism>